<organism evidence="2 3">
    <name type="scientific">Methylorubrum salsuginis</name>
    <dbReference type="NCBI Taxonomy" id="414703"/>
    <lineage>
        <taxon>Bacteria</taxon>
        <taxon>Pseudomonadati</taxon>
        <taxon>Pseudomonadota</taxon>
        <taxon>Alphaproteobacteria</taxon>
        <taxon>Hyphomicrobiales</taxon>
        <taxon>Methylobacteriaceae</taxon>
        <taxon>Methylorubrum</taxon>
    </lineage>
</organism>
<accession>A0A1I4C0W0</accession>
<dbReference type="GO" id="GO:0003676">
    <property type="term" value="F:nucleic acid binding"/>
    <property type="evidence" value="ECO:0007669"/>
    <property type="project" value="InterPro"/>
</dbReference>
<keyword evidence="2" id="KW-0255">Endonuclease</keyword>
<dbReference type="InterPro" id="IPR036397">
    <property type="entry name" value="RNaseH_sf"/>
</dbReference>
<feature type="domain" description="Tc1-like transposase DDE" evidence="1">
    <location>
        <begin position="4"/>
        <end position="62"/>
    </location>
</feature>
<dbReference type="Proteomes" id="UP000198804">
    <property type="component" value="Unassembled WGS sequence"/>
</dbReference>
<protein>
    <submittedName>
        <fullName evidence="2">DDE superfamily endonuclease</fullName>
    </submittedName>
</protein>
<evidence type="ECO:0000313" key="2">
    <source>
        <dbReference type="EMBL" id="SFK74692.1"/>
    </source>
</evidence>
<dbReference type="InterPro" id="IPR038717">
    <property type="entry name" value="Tc1-like_DDE_dom"/>
</dbReference>
<reference evidence="3" key="1">
    <citation type="submission" date="2016-10" db="EMBL/GenBank/DDBJ databases">
        <authorList>
            <person name="Varghese N."/>
            <person name="Submissions S."/>
        </authorList>
    </citation>
    <scope>NUCLEOTIDE SEQUENCE [LARGE SCALE GENOMIC DNA]</scope>
    <source>
        <strain evidence="3">CGMCC 1.6474</strain>
    </source>
</reference>
<dbReference type="RefSeq" id="WP_207549438.1">
    <property type="nucleotide sequence ID" value="NZ_FOSV01000004.1"/>
</dbReference>
<evidence type="ECO:0000259" key="1">
    <source>
        <dbReference type="Pfam" id="PF13358"/>
    </source>
</evidence>
<keyword evidence="2" id="KW-0540">Nuclease</keyword>
<dbReference type="GO" id="GO:0004519">
    <property type="term" value="F:endonuclease activity"/>
    <property type="evidence" value="ECO:0007669"/>
    <property type="project" value="UniProtKB-KW"/>
</dbReference>
<proteinExistence type="predicted"/>
<dbReference type="EMBL" id="FOSV01000004">
    <property type="protein sequence ID" value="SFK74692.1"/>
    <property type="molecule type" value="Genomic_DNA"/>
</dbReference>
<feature type="non-terminal residue" evidence="2">
    <location>
        <position position="1"/>
    </location>
</feature>
<name>A0A1I4C0W0_9HYPH</name>
<sequence length="108" mass="12630">ASESVTVVLDNARYNRSRALKAWLDQPGCRLRLVDLPSYAPNLNLIERFRRFMKRTVLFNKAYAKFALFKQDFDDFFERLHQHEADLASLITDRFHLIGKTDARIPSA</sequence>
<keyword evidence="2" id="KW-0378">Hydrolase</keyword>
<gene>
    <name evidence="2" type="ORF">SAMN04488125_1041</name>
</gene>
<dbReference type="Pfam" id="PF13358">
    <property type="entry name" value="DDE_3"/>
    <property type="match status" value="1"/>
</dbReference>
<dbReference type="Gene3D" id="3.30.420.10">
    <property type="entry name" value="Ribonuclease H-like superfamily/Ribonuclease H"/>
    <property type="match status" value="1"/>
</dbReference>
<evidence type="ECO:0000313" key="3">
    <source>
        <dbReference type="Proteomes" id="UP000198804"/>
    </source>
</evidence>
<dbReference type="AlphaFoldDB" id="A0A1I4C0W0"/>
<keyword evidence="3" id="KW-1185">Reference proteome</keyword>